<feature type="domain" description="Dynein heavy chain 3 AAA+ lid" evidence="1">
    <location>
        <begin position="17"/>
        <end position="53"/>
    </location>
</feature>
<comment type="caution">
    <text evidence="2">The sequence shown here is derived from an EMBL/GenBank/DDBJ whole genome shotgun (WGS) entry which is preliminary data.</text>
</comment>
<evidence type="ECO:0000313" key="3">
    <source>
        <dbReference type="Proteomes" id="UP001159427"/>
    </source>
</evidence>
<dbReference type="Gene3D" id="1.20.920.30">
    <property type="match status" value="1"/>
</dbReference>
<feature type="non-terminal residue" evidence="2">
    <location>
        <position position="53"/>
    </location>
</feature>
<dbReference type="PANTHER" id="PTHR22878">
    <property type="entry name" value="DYNEIN HEAVY CHAIN 6, AXONEMAL-LIKE-RELATED"/>
    <property type="match status" value="1"/>
</dbReference>
<gene>
    <name evidence="2" type="ORF">PEVE_00025792</name>
</gene>
<reference evidence="2 3" key="1">
    <citation type="submission" date="2022-05" db="EMBL/GenBank/DDBJ databases">
        <authorList>
            <consortium name="Genoscope - CEA"/>
            <person name="William W."/>
        </authorList>
    </citation>
    <scope>NUCLEOTIDE SEQUENCE [LARGE SCALE GENOMIC DNA]</scope>
</reference>
<evidence type="ECO:0000313" key="2">
    <source>
        <dbReference type="EMBL" id="CAH3025348.1"/>
    </source>
</evidence>
<accession>A0ABN8M6W4</accession>
<dbReference type="Proteomes" id="UP001159427">
    <property type="component" value="Unassembled WGS sequence"/>
</dbReference>
<keyword evidence="3" id="KW-1185">Reference proteome</keyword>
<name>A0ABN8M6W4_9CNID</name>
<dbReference type="InterPro" id="IPR041589">
    <property type="entry name" value="DNAH3_AAA_lid_1"/>
</dbReference>
<dbReference type="EMBL" id="CALNXI010000348">
    <property type="protein sequence ID" value="CAH3025348.1"/>
    <property type="molecule type" value="Genomic_DNA"/>
</dbReference>
<organism evidence="2 3">
    <name type="scientific">Porites evermanni</name>
    <dbReference type="NCBI Taxonomy" id="104178"/>
    <lineage>
        <taxon>Eukaryota</taxon>
        <taxon>Metazoa</taxon>
        <taxon>Cnidaria</taxon>
        <taxon>Anthozoa</taxon>
        <taxon>Hexacorallia</taxon>
        <taxon>Scleractinia</taxon>
        <taxon>Fungiina</taxon>
        <taxon>Poritidae</taxon>
        <taxon>Porites</taxon>
    </lineage>
</organism>
<dbReference type="InterPro" id="IPR026983">
    <property type="entry name" value="DHC"/>
</dbReference>
<dbReference type="Pfam" id="PF17857">
    <property type="entry name" value="AAA_lid_1"/>
    <property type="match status" value="1"/>
</dbReference>
<sequence>MNAMSFPQAVLKNSEKLVDAALAMNQKVTSTFLPTAVKFHYVFNLRDLSNIFQ</sequence>
<protein>
    <recommendedName>
        <fullName evidence="1">Dynein heavy chain 3 AAA+ lid domain-containing protein</fullName>
    </recommendedName>
</protein>
<proteinExistence type="predicted"/>
<evidence type="ECO:0000259" key="1">
    <source>
        <dbReference type="Pfam" id="PF17857"/>
    </source>
</evidence>